<proteinExistence type="inferred from homology"/>
<feature type="signal peptide" evidence="3">
    <location>
        <begin position="1"/>
        <end position="17"/>
    </location>
</feature>
<dbReference type="SUPFAM" id="SSF55347">
    <property type="entry name" value="Glyceraldehyde-3-phosphate dehydrogenase-like, C-terminal domain"/>
    <property type="match status" value="2"/>
</dbReference>
<organism evidence="6 7">
    <name type="scientific">Cyclostephanos tholiformis</name>
    <dbReference type="NCBI Taxonomy" id="382380"/>
    <lineage>
        <taxon>Eukaryota</taxon>
        <taxon>Sar</taxon>
        <taxon>Stramenopiles</taxon>
        <taxon>Ochrophyta</taxon>
        <taxon>Bacillariophyta</taxon>
        <taxon>Coscinodiscophyceae</taxon>
        <taxon>Thalassiosirophycidae</taxon>
        <taxon>Stephanodiscales</taxon>
        <taxon>Stephanodiscaceae</taxon>
        <taxon>Cyclostephanos</taxon>
    </lineage>
</organism>
<keyword evidence="3" id="KW-0732">Signal</keyword>
<evidence type="ECO:0000313" key="7">
    <source>
        <dbReference type="Proteomes" id="UP001530377"/>
    </source>
</evidence>
<evidence type="ECO:0008006" key="8">
    <source>
        <dbReference type="Google" id="ProtNLM"/>
    </source>
</evidence>
<reference evidence="6 7" key="1">
    <citation type="submission" date="2024-10" db="EMBL/GenBank/DDBJ databases">
        <title>Updated reference genomes for cyclostephanoid diatoms.</title>
        <authorList>
            <person name="Roberts W.R."/>
            <person name="Alverson A.J."/>
        </authorList>
    </citation>
    <scope>NUCLEOTIDE SEQUENCE [LARGE SCALE GENOMIC DNA]</scope>
    <source>
        <strain evidence="6 7">AJA228-03</strain>
    </source>
</reference>
<dbReference type="PANTHER" id="PTHR42840:SF3">
    <property type="entry name" value="BINDING ROSSMANN FOLD OXIDOREDUCTASE, PUTATIVE (AFU_ORTHOLOGUE AFUA_2G10240)-RELATED"/>
    <property type="match status" value="1"/>
</dbReference>
<dbReference type="AlphaFoldDB" id="A0ABD3R5V9"/>
<dbReference type="Pfam" id="PF22725">
    <property type="entry name" value="GFO_IDH_MocA_C3"/>
    <property type="match status" value="2"/>
</dbReference>
<dbReference type="InterPro" id="IPR036291">
    <property type="entry name" value="NAD(P)-bd_dom_sf"/>
</dbReference>
<dbReference type="GO" id="GO:0016491">
    <property type="term" value="F:oxidoreductase activity"/>
    <property type="evidence" value="ECO:0007669"/>
    <property type="project" value="UniProtKB-KW"/>
</dbReference>
<dbReference type="Gene3D" id="3.30.360.10">
    <property type="entry name" value="Dihydrodipicolinate Reductase, domain 2"/>
    <property type="match status" value="2"/>
</dbReference>
<dbReference type="Gene3D" id="3.40.50.720">
    <property type="entry name" value="NAD(P)-binding Rossmann-like Domain"/>
    <property type="match status" value="2"/>
</dbReference>
<sequence length="782" mass="84698">MVRFGSVIVCLVAVKSAASFAPSLRHAAHSSAIQMTIATEAKAPIKVGVIGSESAAKTYGVPKFTSDAMEVITDPEVDAVWICSPSQFHADQIKACAANGKHVFCEKPIATDLAETVEAINACNEAGVKLMIGLQRRFDPNFLRVKTAIQNKEVGDTIIIKTCSRDPSPPPYEYVKGGGGIFNDMAVHDLDMTRFLAGTDPIEILAVGSCHIDKSIEDLPGSEAFDTASCIVRYPGGVNAMVDVCRQSSYGYDQRAEVLGTAGMIATDNVYPNTAKIYKQDYTGNADMPFDFFLSRYFEAYVTETEAFCKSLVEDSPVPCTGTDGLVALVMSLAADKSAAEGRWVKFSEIIEQVYCTNPTECSLLASSDAFPEGFRPTSNFQDLGKIITPDVDQKKKSGGGSFMDKFKEPTPISKILGIRKKLTAKTYGVPKFTSDAMEVITDPEVDAVWICSPSQFHADQIKACAANGKHVFCEKPIATDLAETVEAINACNEAGVKLMIGLQRRFDPNFLRVKTAIQNKEVGDTIIIKTCSRDPSPPPYEYVKGGGGIFNDMAVHDLDMTRFLAGTDPIEILAVGSCHIDKSIEDLPGSEAFDTASCIVRYPGGVNAMVDVCRQSSYGYDQRAEVLGTAGMIATDNVYPNTAKIYKQDYTGNADMPFDFFLSRYFEAYVTETEAFCKSLVEDSPVPCTGTDGLVALVMSLAADKSAAEGRWVKFSEIIEQVYCTNPTECSLLASSDAFPEGFRPTSNFQDLGKIITPDVDQKKKSGGGSFMDKFKELVGI</sequence>
<dbReference type="Pfam" id="PF01408">
    <property type="entry name" value="GFO_IDH_MocA"/>
    <property type="match status" value="2"/>
</dbReference>
<dbReference type="Proteomes" id="UP001530377">
    <property type="component" value="Unassembled WGS sequence"/>
</dbReference>
<comment type="caution">
    <text evidence="6">The sequence shown here is derived from an EMBL/GenBank/DDBJ whole genome shotgun (WGS) entry which is preliminary data.</text>
</comment>
<dbReference type="InterPro" id="IPR000683">
    <property type="entry name" value="Gfo/Idh/MocA-like_OxRdtase_N"/>
</dbReference>
<evidence type="ECO:0000259" key="5">
    <source>
        <dbReference type="Pfam" id="PF22725"/>
    </source>
</evidence>
<evidence type="ECO:0000259" key="4">
    <source>
        <dbReference type="Pfam" id="PF01408"/>
    </source>
</evidence>
<keyword evidence="2" id="KW-0560">Oxidoreductase</keyword>
<gene>
    <name evidence="6" type="ORF">ACHAXA_000790</name>
</gene>
<accession>A0ABD3R5V9</accession>
<feature type="domain" description="Gfo/Idh/MocA-like oxidoreductase N-terminal" evidence="4">
    <location>
        <begin position="52"/>
        <end position="133"/>
    </location>
</feature>
<keyword evidence="7" id="KW-1185">Reference proteome</keyword>
<feature type="domain" description="GFO/IDH/MocA-like oxidoreductase" evidence="5">
    <location>
        <begin position="142"/>
        <end position="265"/>
    </location>
</feature>
<protein>
    <recommendedName>
        <fullName evidence="8">Inositol 2-dehydrogenase</fullName>
    </recommendedName>
</protein>
<name>A0ABD3R5V9_9STRA</name>
<evidence type="ECO:0000313" key="6">
    <source>
        <dbReference type="EMBL" id="KAL3808392.1"/>
    </source>
</evidence>
<dbReference type="EMBL" id="JALLPB020000515">
    <property type="protein sequence ID" value="KAL3808392.1"/>
    <property type="molecule type" value="Genomic_DNA"/>
</dbReference>
<evidence type="ECO:0000256" key="2">
    <source>
        <dbReference type="ARBA" id="ARBA00023002"/>
    </source>
</evidence>
<comment type="similarity">
    <text evidence="1">Belongs to the Gfo/Idh/MocA family.</text>
</comment>
<dbReference type="SUPFAM" id="SSF51735">
    <property type="entry name" value="NAD(P)-binding Rossmann-fold domains"/>
    <property type="match status" value="2"/>
</dbReference>
<feature type="domain" description="Gfo/Idh/MocA-like oxidoreductase N-terminal" evidence="4">
    <location>
        <begin position="421"/>
        <end position="502"/>
    </location>
</feature>
<feature type="chain" id="PRO_5044799088" description="Inositol 2-dehydrogenase" evidence="3">
    <location>
        <begin position="18"/>
        <end position="782"/>
    </location>
</feature>
<feature type="domain" description="GFO/IDH/MocA-like oxidoreductase" evidence="5">
    <location>
        <begin position="511"/>
        <end position="634"/>
    </location>
</feature>
<evidence type="ECO:0000256" key="1">
    <source>
        <dbReference type="ARBA" id="ARBA00010928"/>
    </source>
</evidence>
<dbReference type="InterPro" id="IPR055170">
    <property type="entry name" value="GFO_IDH_MocA-like_dom"/>
</dbReference>
<dbReference type="PANTHER" id="PTHR42840">
    <property type="entry name" value="NAD(P)-BINDING ROSSMANN-FOLD SUPERFAMILY PROTEIN-RELATED"/>
    <property type="match status" value="1"/>
</dbReference>
<evidence type="ECO:0000256" key="3">
    <source>
        <dbReference type="SAM" id="SignalP"/>
    </source>
</evidence>